<dbReference type="InterPro" id="IPR052527">
    <property type="entry name" value="Metal_cation-efflux_comp"/>
</dbReference>
<evidence type="ECO:0000313" key="6">
    <source>
        <dbReference type="EMBL" id="MBB5061107.1"/>
    </source>
</evidence>
<comment type="subcellular location">
    <subcellularLocation>
        <location evidence="1">Membrane</location>
        <topology evidence="1">Multi-pass membrane protein</topology>
    </subcellularLocation>
</comment>
<dbReference type="GO" id="GO:0016020">
    <property type="term" value="C:membrane"/>
    <property type="evidence" value="ECO:0007669"/>
    <property type="project" value="UniProtKB-SubCell"/>
</dbReference>
<feature type="transmembrane region" description="Helical" evidence="5">
    <location>
        <begin position="29"/>
        <end position="46"/>
    </location>
</feature>
<dbReference type="Gene3D" id="1.20.120.1630">
    <property type="match status" value="1"/>
</dbReference>
<keyword evidence="7" id="KW-1185">Reference proteome</keyword>
<dbReference type="AlphaFoldDB" id="A0A7W7ZJV0"/>
<sequence>MSARSDFCGNDGITMTYSQLAHWTTATRLPYFFAAAILFRVATLAISKSHEKALKKDGAVEYGANNSHWLTLAHLSFYLSVITEGYLRKAAVDGISALGFALYAMGVIMLLTVMHLLGRLWTVKLLIARDHALVQHPLFRLVRHPNYFLSIVPELTGLALVFHASATLIAGSVLYSLPLALRIREEERVMKAKFSAYI</sequence>
<accession>A0A7W7ZJV0</accession>
<evidence type="ECO:0000313" key="7">
    <source>
        <dbReference type="Proteomes" id="UP000540989"/>
    </source>
</evidence>
<keyword evidence="4 5" id="KW-0472">Membrane</keyword>
<dbReference type="Proteomes" id="UP000540989">
    <property type="component" value="Unassembled WGS sequence"/>
</dbReference>
<evidence type="ECO:0000256" key="3">
    <source>
        <dbReference type="ARBA" id="ARBA00022989"/>
    </source>
</evidence>
<gene>
    <name evidence="6" type="ORF">HDF16_005843</name>
</gene>
<feature type="transmembrane region" description="Helical" evidence="5">
    <location>
        <begin position="155"/>
        <end position="181"/>
    </location>
</feature>
<evidence type="ECO:0000256" key="2">
    <source>
        <dbReference type="ARBA" id="ARBA00022692"/>
    </source>
</evidence>
<protein>
    <submittedName>
        <fullName evidence="6">Isoprenylcysteine carboxyl methyltransferase (ICMT) family protein YpbQ</fullName>
    </submittedName>
</protein>
<dbReference type="Pfam" id="PF04140">
    <property type="entry name" value="ICMT"/>
    <property type="match status" value="1"/>
</dbReference>
<proteinExistence type="predicted"/>
<organism evidence="6 7">
    <name type="scientific">Granulicella aggregans</name>
    <dbReference type="NCBI Taxonomy" id="474949"/>
    <lineage>
        <taxon>Bacteria</taxon>
        <taxon>Pseudomonadati</taxon>
        <taxon>Acidobacteriota</taxon>
        <taxon>Terriglobia</taxon>
        <taxon>Terriglobales</taxon>
        <taxon>Acidobacteriaceae</taxon>
        <taxon>Granulicella</taxon>
    </lineage>
</organism>
<name>A0A7W7ZJV0_9BACT</name>
<dbReference type="InterPro" id="IPR007269">
    <property type="entry name" value="ICMT_MeTrfase"/>
</dbReference>
<comment type="caution">
    <text evidence="6">The sequence shown here is derived from an EMBL/GenBank/DDBJ whole genome shotgun (WGS) entry which is preliminary data.</text>
</comment>
<evidence type="ECO:0000256" key="4">
    <source>
        <dbReference type="ARBA" id="ARBA00023136"/>
    </source>
</evidence>
<evidence type="ECO:0000256" key="5">
    <source>
        <dbReference type="SAM" id="Phobius"/>
    </source>
</evidence>
<dbReference type="RefSeq" id="WP_221313317.1">
    <property type="nucleotide sequence ID" value="NZ_JACHIP010000028.1"/>
</dbReference>
<keyword evidence="6" id="KW-0489">Methyltransferase</keyword>
<dbReference type="GO" id="GO:0032259">
    <property type="term" value="P:methylation"/>
    <property type="evidence" value="ECO:0007669"/>
    <property type="project" value="UniProtKB-KW"/>
</dbReference>
<dbReference type="GO" id="GO:0004671">
    <property type="term" value="F:protein C-terminal S-isoprenylcysteine carboxyl O-methyltransferase activity"/>
    <property type="evidence" value="ECO:0007669"/>
    <property type="project" value="InterPro"/>
</dbReference>
<keyword evidence="6" id="KW-0808">Transferase</keyword>
<dbReference type="PANTHER" id="PTHR43847">
    <property type="entry name" value="BLL3993 PROTEIN"/>
    <property type="match status" value="1"/>
</dbReference>
<dbReference type="EMBL" id="JACHIP010000028">
    <property type="protein sequence ID" value="MBB5061107.1"/>
    <property type="molecule type" value="Genomic_DNA"/>
</dbReference>
<reference evidence="6 7" key="1">
    <citation type="submission" date="2020-08" db="EMBL/GenBank/DDBJ databases">
        <title>Genomic Encyclopedia of Type Strains, Phase IV (KMG-V): Genome sequencing to study the core and pangenomes of soil and plant-associated prokaryotes.</title>
        <authorList>
            <person name="Whitman W."/>
        </authorList>
    </citation>
    <scope>NUCLEOTIDE SEQUENCE [LARGE SCALE GENOMIC DNA]</scope>
    <source>
        <strain evidence="6 7">M8UP14</strain>
    </source>
</reference>
<keyword evidence="3 5" id="KW-1133">Transmembrane helix</keyword>
<evidence type="ECO:0000256" key="1">
    <source>
        <dbReference type="ARBA" id="ARBA00004141"/>
    </source>
</evidence>
<dbReference type="PANTHER" id="PTHR43847:SF1">
    <property type="entry name" value="BLL3993 PROTEIN"/>
    <property type="match status" value="1"/>
</dbReference>
<keyword evidence="2 5" id="KW-0812">Transmembrane</keyword>
<feature type="transmembrane region" description="Helical" evidence="5">
    <location>
        <begin position="97"/>
        <end position="117"/>
    </location>
</feature>